<dbReference type="Gene3D" id="2.40.50.90">
    <property type="match status" value="1"/>
</dbReference>
<dbReference type="EMBL" id="MN739225">
    <property type="protein sequence ID" value="QHS94515.1"/>
    <property type="molecule type" value="Genomic_DNA"/>
</dbReference>
<evidence type="ECO:0000313" key="2">
    <source>
        <dbReference type="EMBL" id="QHS94515.1"/>
    </source>
</evidence>
<dbReference type="InterPro" id="IPR035437">
    <property type="entry name" value="SNase_OB-fold_sf"/>
</dbReference>
<reference evidence="2" key="1">
    <citation type="journal article" date="2020" name="Nature">
        <title>Giant virus diversity and host interactions through global metagenomics.</title>
        <authorList>
            <person name="Schulz F."/>
            <person name="Roux S."/>
            <person name="Paez-Espino D."/>
            <person name="Jungbluth S."/>
            <person name="Walsh D.A."/>
            <person name="Denef V.J."/>
            <person name="McMahon K.D."/>
            <person name="Konstantinidis K.T."/>
            <person name="Eloe-Fadrosh E.A."/>
            <person name="Kyrpides N.C."/>
            <person name="Woyke T."/>
        </authorList>
    </citation>
    <scope>NUCLEOTIDE SEQUENCE</scope>
    <source>
        <strain evidence="2">GVMAG-M-3300018416-45</strain>
    </source>
</reference>
<dbReference type="SUPFAM" id="SSF50199">
    <property type="entry name" value="Staphylococcal nuclease"/>
    <property type="match status" value="1"/>
</dbReference>
<proteinExistence type="predicted"/>
<evidence type="ECO:0000259" key="1">
    <source>
        <dbReference type="PROSITE" id="PS50830"/>
    </source>
</evidence>
<organism evidence="2">
    <name type="scientific">viral metagenome</name>
    <dbReference type="NCBI Taxonomy" id="1070528"/>
    <lineage>
        <taxon>unclassified sequences</taxon>
        <taxon>metagenomes</taxon>
        <taxon>organismal metagenomes</taxon>
    </lineage>
</organism>
<name>A0A6C0BPZ5_9ZZZZ</name>
<dbReference type="Pfam" id="PF00565">
    <property type="entry name" value="SNase"/>
    <property type="match status" value="1"/>
</dbReference>
<protein>
    <recommendedName>
        <fullName evidence="1">TNase-like domain-containing protein</fullName>
    </recommendedName>
</protein>
<accession>A0A6C0BPZ5</accession>
<sequence>MMSRINLFFKCFSVHNIPLERVSYSDTIPYIPPVSNGKVVKVYDGDTFTIATKLPHNKTQYYRFPVRIKGIDTPELRTKNQDEKKYAIIARDYLVGMINDKVVRLENVEFEKYGRLLADVYVGDVNVSKEMLAKRYAVEYDGKKKPVISWDEYVIPM</sequence>
<feature type="domain" description="TNase-like" evidence="1">
    <location>
        <begin position="33"/>
        <end position="157"/>
    </location>
</feature>
<dbReference type="AlphaFoldDB" id="A0A6C0BPZ5"/>
<dbReference type="SMART" id="SM00318">
    <property type="entry name" value="SNc"/>
    <property type="match status" value="1"/>
</dbReference>
<dbReference type="InterPro" id="IPR016071">
    <property type="entry name" value="Staphylococal_nuclease_OB-fold"/>
</dbReference>
<dbReference type="PROSITE" id="PS50830">
    <property type="entry name" value="TNASE_3"/>
    <property type="match status" value="1"/>
</dbReference>